<reference evidence="2" key="1">
    <citation type="journal article" date="2020" name="New Phytol.">
        <title>Comparative genomics reveals dynamic genome evolution in host specialist ectomycorrhizal fungi.</title>
        <authorList>
            <person name="Lofgren L.A."/>
            <person name="Nguyen N.H."/>
            <person name="Vilgalys R."/>
            <person name="Ruytinx J."/>
            <person name="Liao H.L."/>
            <person name="Branco S."/>
            <person name="Kuo A."/>
            <person name="LaButti K."/>
            <person name="Lipzen A."/>
            <person name="Andreopoulos W."/>
            <person name="Pangilinan J."/>
            <person name="Riley R."/>
            <person name="Hundley H."/>
            <person name="Na H."/>
            <person name="Barry K."/>
            <person name="Grigoriev I.V."/>
            <person name="Stajich J.E."/>
            <person name="Kennedy P.G."/>
        </authorList>
    </citation>
    <scope>NUCLEOTIDE SEQUENCE</scope>
    <source>
        <strain evidence="2">MN1</strain>
    </source>
</reference>
<protein>
    <submittedName>
        <fullName evidence="2">Uncharacterized protein</fullName>
    </submittedName>
</protein>
<dbReference type="EMBL" id="JABBWG010000302">
    <property type="protein sequence ID" value="KAG1795828.1"/>
    <property type="molecule type" value="Genomic_DNA"/>
</dbReference>
<dbReference type="RefSeq" id="XP_041185267.1">
    <property type="nucleotide sequence ID" value="XM_041343536.1"/>
</dbReference>
<keyword evidence="1" id="KW-0812">Transmembrane</keyword>
<evidence type="ECO:0000256" key="1">
    <source>
        <dbReference type="SAM" id="Phobius"/>
    </source>
</evidence>
<proteinExistence type="predicted"/>
<evidence type="ECO:0000313" key="2">
    <source>
        <dbReference type="EMBL" id="KAG1795828.1"/>
    </source>
</evidence>
<sequence length="120" mass="13538">MGHQRRTVRCSAVTHGRTPTSIDSYQSTVMVAVDVSFLAVPSVDLHNAGSVAVISTYISLFCIVGSFAASFFLTRQNRMYRQEFADTTVSQERCTDDEILPKQKYCRSYFSVGDRICIWH</sequence>
<organism evidence="2 3">
    <name type="scientific">Suillus subaureus</name>
    <dbReference type="NCBI Taxonomy" id="48587"/>
    <lineage>
        <taxon>Eukaryota</taxon>
        <taxon>Fungi</taxon>
        <taxon>Dikarya</taxon>
        <taxon>Basidiomycota</taxon>
        <taxon>Agaricomycotina</taxon>
        <taxon>Agaricomycetes</taxon>
        <taxon>Agaricomycetidae</taxon>
        <taxon>Boletales</taxon>
        <taxon>Suillineae</taxon>
        <taxon>Suillaceae</taxon>
        <taxon>Suillus</taxon>
    </lineage>
</organism>
<gene>
    <name evidence="2" type="ORF">BJ212DRAFT_567033</name>
</gene>
<evidence type="ECO:0000313" key="3">
    <source>
        <dbReference type="Proteomes" id="UP000807769"/>
    </source>
</evidence>
<dbReference type="AlphaFoldDB" id="A0A9P7AV18"/>
<comment type="caution">
    <text evidence="2">The sequence shown here is derived from an EMBL/GenBank/DDBJ whole genome shotgun (WGS) entry which is preliminary data.</text>
</comment>
<name>A0A9P7AV18_9AGAM</name>
<accession>A0A9P7AV18</accession>
<dbReference type="OrthoDB" id="2640747at2759"/>
<dbReference type="GeneID" id="64637552"/>
<dbReference type="Proteomes" id="UP000807769">
    <property type="component" value="Unassembled WGS sequence"/>
</dbReference>
<keyword evidence="3" id="KW-1185">Reference proteome</keyword>
<feature type="transmembrane region" description="Helical" evidence="1">
    <location>
        <begin position="51"/>
        <end position="73"/>
    </location>
</feature>
<keyword evidence="1" id="KW-0472">Membrane</keyword>
<keyword evidence="1" id="KW-1133">Transmembrane helix</keyword>